<dbReference type="PANTHER" id="PTHR35037">
    <property type="entry name" value="C-TERMINAL REGION OF AIDA-LIKE PROTEIN"/>
    <property type="match status" value="1"/>
</dbReference>
<name>A0A074M359_ERYLO</name>
<keyword evidence="6" id="KW-1185">Reference proteome</keyword>
<evidence type="ECO:0000256" key="3">
    <source>
        <dbReference type="SAM" id="Phobius"/>
    </source>
</evidence>
<feature type="region of interest" description="Disordered" evidence="2">
    <location>
        <begin position="238"/>
        <end position="258"/>
    </location>
</feature>
<dbReference type="Pfam" id="PF03797">
    <property type="entry name" value="Autotransporter"/>
    <property type="match status" value="1"/>
</dbReference>
<dbReference type="STRING" id="1044.EH31_13075"/>
<dbReference type="Proteomes" id="UP000027647">
    <property type="component" value="Unassembled WGS sequence"/>
</dbReference>
<evidence type="ECO:0000259" key="4">
    <source>
        <dbReference type="PROSITE" id="PS51208"/>
    </source>
</evidence>
<protein>
    <recommendedName>
        <fullName evidence="4">Autotransporter domain-containing protein</fullName>
    </recommendedName>
</protein>
<dbReference type="OrthoDB" id="7195851at2"/>
<dbReference type="SUPFAM" id="SSF103515">
    <property type="entry name" value="Autotransporter"/>
    <property type="match status" value="1"/>
</dbReference>
<organism evidence="5 6">
    <name type="scientific">Erythrobacter longus</name>
    <dbReference type="NCBI Taxonomy" id="1044"/>
    <lineage>
        <taxon>Bacteria</taxon>
        <taxon>Pseudomonadati</taxon>
        <taxon>Pseudomonadota</taxon>
        <taxon>Alphaproteobacteria</taxon>
        <taxon>Sphingomonadales</taxon>
        <taxon>Erythrobacteraceae</taxon>
        <taxon>Erythrobacter/Porphyrobacter group</taxon>
        <taxon>Erythrobacter</taxon>
    </lineage>
</organism>
<dbReference type="InterPro" id="IPR051551">
    <property type="entry name" value="Autotransporter_adhesion"/>
</dbReference>
<dbReference type="PROSITE" id="PS51208">
    <property type="entry name" value="AUTOTRANSPORTER"/>
    <property type="match status" value="1"/>
</dbReference>
<keyword evidence="3" id="KW-1133">Transmembrane helix</keyword>
<feature type="domain" description="Autotransporter" evidence="4">
    <location>
        <begin position="1356"/>
        <end position="1630"/>
    </location>
</feature>
<evidence type="ECO:0000313" key="6">
    <source>
        <dbReference type="Proteomes" id="UP000027647"/>
    </source>
</evidence>
<dbReference type="InterPro" id="IPR011050">
    <property type="entry name" value="Pectin_lyase_fold/virulence"/>
</dbReference>
<dbReference type="eggNOG" id="COG3210">
    <property type="taxonomic scope" value="Bacteria"/>
</dbReference>
<keyword evidence="1" id="KW-0732">Signal</keyword>
<dbReference type="InterPro" id="IPR005546">
    <property type="entry name" value="Autotransporte_beta"/>
</dbReference>
<dbReference type="InterPro" id="IPR036709">
    <property type="entry name" value="Autotransporte_beta_dom_sf"/>
</dbReference>
<dbReference type="SMART" id="SM00869">
    <property type="entry name" value="Autotransporter"/>
    <property type="match status" value="1"/>
</dbReference>
<dbReference type="RefSeq" id="WP_034960751.1">
    <property type="nucleotide sequence ID" value="NZ_JMIW01000006.1"/>
</dbReference>
<sequence length="1630" mass="161846">MADKATRAGDQCSGKFVAQSSKDKAPQRSLAGLFVGASMSSIALASMFAAPAHAQIVIVDDTPVDNPGGQTVTSAVGVTQTVNSGDNIELEDNTNDGTVITLAGTHINNDGDDEDVVIFVDNSEDDVIINIASTGVLQGVDGVVFYEGDAAVITNDGLIEGTGEASEAVVYFDRDADGELNSLTNNGTITSVGGATIGVDSLLGTDPSSGTVGDEEGIARFRLVNTGIISNTGSDSDADALHFNGDPGSSGGEDRGCREDDRINCVIEVDVTNSGTISAARDNSSNAAIRSESDAVLRGTITNEAGGMITGASNAIRINGAHADHSVTISNAGTINGQSEAGILIGGSGVTVVNEEGGMIIGDDEGIRLDGDTITVRLLGGIDISEDTAPTDTVITNSGTIEGGADGILVNDDAIGAIITNNATGSILGNDGIQSATGGTVINNGTIAGADGDGIRMSGTQDASVTLGATSTTTGTSQAVQFEGSGTNTLNVIAGASVTGDLQGSADGAAVNILNLSGSSENSSFVQAFDFAQVNVDGGVFNLSSLSTGIGSVALNSGTLFVNAGGVGSITVGDGGVLGGNGSAGDTIVGSGGAINPGNAGDADILSLDSLILSQGSFLNFDLGTPGVASESDLLTVGGDLTLDGTLNVTDVGGFGLGVYTLINYTGTLTDNGLDVGSLPMGFEASQGEVQTAVGGQVNFVVTSLNTISDDLVLFFDGADVAGDGVIDGGAGVWDNVTNNFTNADGTVNSLWNGSFAVFGGEAGGVVTLQDAVETIGLQFLVDGYSIEAGEGGENGPASLVLVDDVSVVRVGSGISAEIDAPVTGDGGLEKVEGGTLVLSGDNAYTGATSVSGGTLQLDGSLVSDTSVGAGATLAGSGTAAGVTASDGATLAPGTNGTVGTLTTGDLVLGANTNLAFDLGAPDSAMGSDLIQVNGDLTLDGLLNASNAGGFGIGVYRLINYTGSLTDNGLLVDVLPEGFDAAQGTIQVTEAGQVNLIIDRAIPAIQFWDGGDLAGNGTIDGGSGSWTLADTNFTDANGAFNAAWNNNFAVFGGAAGGTVTVDDVIAFTGLQFVTDGYTIAAGSGALTIGQALTAVRVDPSLTATIGAPIGGAGGLNKLDEGTLVLDGDHTYTGDTVVDGGLLIVNGSIASAVTVNAGASLGGDGQLGGIDVTGTLTPGNSIGTLNVTGDISFAAGSVFEVEVLPDGSSDLVAATGDATITGGTVNVLAGGTDYSISTDYTILTTGGSVTGEFDGVTSNLAFLTPTLSYEDASVLLTLTRNDIDFAAAGVTANQIAVGEALDSQGGGALADSLINLDAASAAAAFDQLSGEVHASVRSVLTEDQRLVRNAVLSHIASDLSGGHIWGQAWGFTGSNDSDGNASGVDRDGFGMLLGADVGLGDNASLGIAASYQETDLELDAATRGVGTAQTLSVLAYIGVDALGLRIRAGGGYGTTDVSVDRSVAFANFTDTLASDYDGSVTFGFLEAGYPIELGGGQAEPYVGFNFGEANTDAFTEAGGAAALSFDDGGENSGAAILGMRFANSDEGAFQMRGNAGYQYGLREQEPRATARFDTGNAFTVAGAPQSQHGVFAQIEAGFELSQHSEISIAYDGFYGDKSQTHAGFARITIGF</sequence>
<keyword evidence="3" id="KW-0472">Membrane</keyword>
<dbReference type="InterPro" id="IPR006315">
    <property type="entry name" value="OM_autotransptr_brl_dom"/>
</dbReference>
<dbReference type="InterPro" id="IPR013425">
    <property type="entry name" value="Autotrns_rpt"/>
</dbReference>
<dbReference type="eggNOG" id="COG4625">
    <property type="taxonomic scope" value="Bacteria"/>
</dbReference>
<proteinExistence type="predicted"/>
<dbReference type="SUPFAM" id="SSF51126">
    <property type="entry name" value="Pectin lyase-like"/>
    <property type="match status" value="3"/>
</dbReference>
<dbReference type="NCBIfam" id="TIGR01414">
    <property type="entry name" value="autotrans_barl"/>
    <property type="match status" value="1"/>
</dbReference>
<comment type="caution">
    <text evidence="5">The sequence shown here is derived from an EMBL/GenBank/DDBJ whole genome shotgun (WGS) entry which is preliminary data.</text>
</comment>
<dbReference type="PANTHER" id="PTHR35037:SF3">
    <property type="entry name" value="C-TERMINAL REGION OF AIDA-LIKE PROTEIN"/>
    <property type="match status" value="1"/>
</dbReference>
<evidence type="ECO:0000256" key="2">
    <source>
        <dbReference type="SAM" id="MobiDB-lite"/>
    </source>
</evidence>
<evidence type="ECO:0000313" key="5">
    <source>
        <dbReference type="EMBL" id="KEO88976.1"/>
    </source>
</evidence>
<feature type="transmembrane region" description="Helical" evidence="3">
    <location>
        <begin position="30"/>
        <end position="50"/>
    </location>
</feature>
<dbReference type="Gene3D" id="2.40.128.130">
    <property type="entry name" value="Autotransporter beta-domain"/>
    <property type="match status" value="1"/>
</dbReference>
<keyword evidence="3" id="KW-0812">Transmembrane</keyword>
<dbReference type="EMBL" id="JMIW01000006">
    <property type="protein sequence ID" value="KEO88976.1"/>
    <property type="molecule type" value="Genomic_DNA"/>
</dbReference>
<reference evidence="5 6" key="1">
    <citation type="submission" date="2014-04" db="EMBL/GenBank/DDBJ databases">
        <title>A comprehensive comparison of genomes of Erythrobacter spp. strains.</title>
        <authorList>
            <person name="Zheng Q."/>
        </authorList>
    </citation>
    <scope>NUCLEOTIDE SEQUENCE [LARGE SCALE GENOMIC DNA]</scope>
    <source>
        <strain evidence="5 6">DSM 6997</strain>
    </source>
</reference>
<dbReference type="Pfam" id="PF12951">
    <property type="entry name" value="PATR"/>
    <property type="match status" value="2"/>
</dbReference>
<dbReference type="GO" id="GO:0019867">
    <property type="term" value="C:outer membrane"/>
    <property type="evidence" value="ECO:0007669"/>
    <property type="project" value="InterPro"/>
</dbReference>
<dbReference type="NCBIfam" id="TIGR02601">
    <property type="entry name" value="autotrns_rpt"/>
    <property type="match status" value="2"/>
</dbReference>
<gene>
    <name evidence="5" type="ORF">EH31_13075</name>
</gene>
<accession>A0A074M359</accession>
<evidence type="ECO:0000256" key="1">
    <source>
        <dbReference type="ARBA" id="ARBA00022729"/>
    </source>
</evidence>